<protein>
    <submittedName>
        <fullName evidence="1">DUF4012 domain-containing protein</fullName>
    </submittedName>
</protein>
<dbReference type="Pfam" id="PF13196">
    <property type="entry name" value="DUF4012"/>
    <property type="match status" value="1"/>
</dbReference>
<keyword evidence="2" id="KW-1185">Reference proteome</keyword>
<evidence type="ECO:0000313" key="2">
    <source>
        <dbReference type="Proteomes" id="UP001589894"/>
    </source>
</evidence>
<comment type="caution">
    <text evidence="1">The sequence shown here is derived from an EMBL/GenBank/DDBJ whole genome shotgun (WGS) entry which is preliminary data.</text>
</comment>
<sequence length="564" mass="59138">MGALLLLTAGWVGGRVWQTRGHLTNAVGLARALAEQIAAENVPQARRTLDALQQQAAAARTSSTDPVWWAAAHTPYAGNNLAATHEIAAAVDDIARQVFPRLLAVDVASLAPRNGRIDPSALRRASAPLGEADVAAQRVRAAFNPPTAHLVRPVGDAVGQLRSTLDQLARLTSAAHRAGTLLPRLLGGAGQRSYLLAFQNPAELRATGGMIGAYAVIRVANGRIRITDQGSATGMGLFALPVDRDLRNLYGDLPGIYAADVNLSPDFSAAAARYREMYRLRTGESVDGVLATDPVALAYLLRAVGPVTVPGGGTLTSATAVRTLLADVYRRATPVQQDEYYARSAKAVFDALLTRPVNLPAVATALGSVLAERRLLFWSAHPDEQAEVVDTRLGGVLPDQETRPTVGVFLNDGTGAKLGYYLVGTAKLTAGACEPGGRREYAVRVTLASTAPHTGLSESVLGFGFTKASAIPGYTARTLVAVYSPAGGSVLSAALDGRRVAIGSGRERRRQVGIAAVDLRPGQSRTLEVTVSAPPTATGRPDLWLTPGVTPWTTSISSAPPCNQ</sequence>
<organism evidence="1 2">
    <name type="scientific">Plantactinospora siamensis</name>
    <dbReference type="NCBI Taxonomy" id="555372"/>
    <lineage>
        <taxon>Bacteria</taxon>
        <taxon>Bacillati</taxon>
        <taxon>Actinomycetota</taxon>
        <taxon>Actinomycetes</taxon>
        <taxon>Micromonosporales</taxon>
        <taxon>Micromonosporaceae</taxon>
        <taxon>Plantactinospora</taxon>
    </lineage>
</organism>
<gene>
    <name evidence="1" type="ORF">ACFFHU_24310</name>
</gene>
<reference evidence="1 2" key="1">
    <citation type="submission" date="2024-09" db="EMBL/GenBank/DDBJ databases">
        <authorList>
            <person name="Sun Q."/>
            <person name="Mori K."/>
        </authorList>
    </citation>
    <scope>NUCLEOTIDE SEQUENCE [LARGE SCALE GENOMIC DNA]</scope>
    <source>
        <strain evidence="1 2">TBRC 2205</strain>
    </source>
</reference>
<dbReference type="Proteomes" id="UP001589894">
    <property type="component" value="Unassembled WGS sequence"/>
</dbReference>
<dbReference type="RefSeq" id="WP_377342540.1">
    <property type="nucleotide sequence ID" value="NZ_JBHLUE010000020.1"/>
</dbReference>
<accession>A0ABV6P2J3</accession>
<dbReference type="InterPro" id="IPR025101">
    <property type="entry name" value="DUF4012"/>
</dbReference>
<evidence type="ECO:0000313" key="1">
    <source>
        <dbReference type="EMBL" id="MFC0567250.1"/>
    </source>
</evidence>
<dbReference type="EMBL" id="JBHLUE010000020">
    <property type="protein sequence ID" value="MFC0567250.1"/>
    <property type="molecule type" value="Genomic_DNA"/>
</dbReference>
<name>A0ABV6P2J3_9ACTN</name>
<proteinExistence type="predicted"/>